<feature type="domain" description="RNase H type-1" evidence="1">
    <location>
        <begin position="1"/>
        <end position="102"/>
    </location>
</feature>
<dbReference type="GO" id="GO:0003676">
    <property type="term" value="F:nucleic acid binding"/>
    <property type="evidence" value="ECO:0007669"/>
    <property type="project" value="InterPro"/>
</dbReference>
<protein>
    <recommendedName>
        <fullName evidence="1">RNase H type-1 domain-containing protein</fullName>
    </recommendedName>
</protein>
<evidence type="ECO:0000313" key="2">
    <source>
        <dbReference type="EMBL" id="KAF3445540.1"/>
    </source>
</evidence>
<comment type="caution">
    <text evidence="2">The sequence shown here is derived from an EMBL/GenBank/DDBJ whole genome shotgun (WGS) entry which is preliminary data.</text>
</comment>
<keyword evidence="3" id="KW-1185">Reference proteome</keyword>
<sequence>MIVKNDEDKLIFMASEEVQKLDPQVAEMKSVEWATPIAEELKLGNTIWLCDSVNTVNTTTSREESCSWDTYLEASVIRNRFNSNPWTIQWISRKFNVLVDAFPKLS</sequence>
<evidence type="ECO:0000313" key="3">
    <source>
        <dbReference type="Proteomes" id="UP000796880"/>
    </source>
</evidence>
<dbReference type="InterPro" id="IPR002156">
    <property type="entry name" value="RNaseH_domain"/>
</dbReference>
<name>A0A8K0H4G4_9ROSA</name>
<reference evidence="2" key="1">
    <citation type="submission" date="2020-03" db="EMBL/GenBank/DDBJ databases">
        <title>A high-quality chromosome-level genome assembly of a woody plant with both climbing and erect habits, Rhamnella rubrinervis.</title>
        <authorList>
            <person name="Lu Z."/>
            <person name="Yang Y."/>
            <person name="Zhu X."/>
            <person name="Sun Y."/>
        </authorList>
    </citation>
    <scope>NUCLEOTIDE SEQUENCE</scope>
    <source>
        <strain evidence="2">BYM</strain>
        <tissue evidence="2">Leaf</tissue>
    </source>
</reference>
<dbReference type="AlphaFoldDB" id="A0A8K0H4G4"/>
<gene>
    <name evidence="2" type="ORF">FNV43_RR10716</name>
</gene>
<dbReference type="Proteomes" id="UP000796880">
    <property type="component" value="Unassembled WGS sequence"/>
</dbReference>
<evidence type="ECO:0000259" key="1">
    <source>
        <dbReference type="Pfam" id="PF13456"/>
    </source>
</evidence>
<organism evidence="2 3">
    <name type="scientific">Rhamnella rubrinervis</name>
    <dbReference type="NCBI Taxonomy" id="2594499"/>
    <lineage>
        <taxon>Eukaryota</taxon>
        <taxon>Viridiplantae</taxon>
        <taxon>Streptophyta</taxon>
        <taxon>Embryophyta</taxon>
        <taxon>Tracheophyta</taxon>
        <taxon>Spermatophyta</taxon>
        <taxon>Magnoliopsida</taxon>
        <taxon>eudicotyledons</taxon>
        <taxon>Gunneridae</taxon>
        <taxon>Pentapetalae</taxon>
        <taxon>rosids</taxon>
        <taxon>fabids</taxon>
        <taxon>Rosales</taxon>
        <taxon>Rhamnaceae</taxon>
        <taxon>rhamnoid group</taxon>
        <taxon>Rhamneae</taxon>
        <taxon>Rhamnella</taxon>
    </lineage>
</organism>
<dbReference type="Pfam" id="PF13456">
    <property type="entry name" value="RVT_3"/>
    <property type="match status" value="1"/>
</dbReference>
<accession>A0A8K0H4G4</accession>
<dbReference type="EMBL" id="VOIH02000005">
    <property type="protein sequence ID" value="KAF3445540.1"/>
    <property type="molecule type" value="Genomic_DNA"/>
</dbReference>
<proteinExistence type="predicted"/>
<dbReference type="GO" id="GO:0004523">
    <property type="term" value="F:RNA-DNA hybrid ribonuclease activity"/>
    <property type="evidence" value="ECO:0007669"/>
    <property type="project" value="InterPro"/>
</dbReference>